<evidence type="ECO:0000256" key="1">
    <source>
        <dbReference type="SAM" id="Phobius"/>
    </source>
</evidence>
<evidence type="ECO:0000313" key="4">
    <source>
        <dbReference type="Proteomes" id="UP000242662"/>
    </source>
</evidence>
<feature type="domain" description="CAAX prenyl protease 2/Lysostaphin resistance protein A-like" evidence="2">
    <location>
        <begin position="104"/>
        <end position="192"/>
    </location>
</feature>
<keyword evidence="1" id="KW-0472">Membrane</keyword>
<name>A0A1G6IN65_9BACI</name>
<feature type="transmembrane region" description="Helical" evidence="1">
    <location>
        <begin position="179"/>
        <end position="199"/>
    </location>
</feature>
<dbReference type="Proteomes" id="UP000242662">
    <property type="component" value="Unassembled WGS sequence"/>
</dbReference>
<feature type="transmembrane region" description="Helical" evidence="1">
    <location>
        <begin position="56"/>
        <end position="84"/>
    </location>
</feature>
<reference evidence="4" key="1">
    <citation type="submission" date="2016-09" db="EMBL/GenBank/DDBJ databases">
        <authorList>
            <person name="Varghese N."/>
            <person name="Submissions S."/>
        </authorList>
    </citation>
    <scope>NUCLEOTIDE SEQUENCE [LARGE SCALE GENOMIC DNA]</scope>
    <source>
        <strain evidence="4">25nlg</strain>
    </source>
</reference>
<keyword evidence="1" id="KW-0812">Transmembrane</keyword>
<protein>
    <recommendedName>
        <fullName evidence="2">CAAX prenyl protease 2/Lysostaphin resistance protein A-like domain-containing protein</fullName>
    </recommendedName>
</protein>
<keyword evidence="1" id="KW-1133">Transmembrane helix</keyword>
<dbReference type="GO" id="GO:0080120">
    <property type="term" value="P:CAAX-box protein maturation"/>
    <property type="evidence" value="ECO:0007669"/>
    <property type="project" value="UniProtKB-ARBA"/>
</dbReference>
<dbReference type="RefSeq" id="WP_090775476.1">
    <property type="nucleotide sequence ID" value="NZ_FMYM01000005.1"/>
</dbReference>
<feature type="transmembrane region" description="Helical" evidence="1">
    <location>
        <begin position="5"/>
        <end position="22"/>
    </location>
</feature>
<accession>A0A1G6IN65</accession>
<feature type="transmembrane region" description="Helical" evidence="1">
    <location>
        <begin position="104"/>
        <end position="121"/>
    </location>
</feature>
<proteinExistence type="predicted"/>
<evidence type="ECO:0000259" key="2">
    <source>
        <dbReference type="Pfam" id="PF02517"/>
    </source>
</evidence>
<organism evidence="3 4">
    <name type="scientific">Shouchella lonarensis</name>
    <dbReference type="NCBI Taxonomy" id="1464122"/>
    <lineage>
        <taxon>Bacteria</taxon>
        <taxon>Bacillati</taxon>
        <taxon>Bacillota</taxon>
        <taxon>Bacilli</taxon>
        <taxon>Bacillales</taxon>
        <taxon>Bacillaceae</taxon>
        <taxon>Shouchella</taxon>
    </lineage>
</organism>
<gene>
    <name evidence="3" type="ORF">SAMN05421737_105117</name>
</gene>
<dbReference type="GO" id="GO:0004175">
    <property type="term" value="F:endopeptidase activity"/>
    <property type="evidence" value="ECO:0007669"/>
    <property type="project" value="UniProtKB-ARBA"/>
</dbReference>
<sequence length="200" mass="22543">MSFTFISIFILATIMLSISFVWQPLDFWLLLPLTLTLLATIALISSHIPMRRRPTLIHVTVASLTAILLYICFAIGKLLIITTGLPLLDALERLYSTVRPTENWHFALLFILIIPAEELFWRGYVINKFPYQWSVASKVVIAAALYAIAHLASGNVLLSTAAFVCGIGWGWLFIHTKSIWPPIISHLLFNILLLVLFPLI</sequence>
<dbReference type="InterPro" id="IPR003675">
    <property type="entry name" value="Rce1/LyrA-like_dom"/>
</dbReference>
<evidence type="ECO:0000313" key="3">
    <source>
        <dbReference type="EMBL" id="SDC07861.1"/>
    </source>
</evidence>
<dbReference type="OrthoDB" id="1903300at2"/>
<dbReference type="AlphaFoldDB" id="A0A1G6IN65"/>
<keyword evidence="4" id="KW-1185">Reference proteome</keyword>
<dbReference type="STRING" id="1464122.SAMN05421737_105117"/>
<feature type="transmembrane region" description="Helical" evidence="1">
    <location>
        <begin position="28"/>
        <end position="44"/>
    </location>
</feature>
<dbReference type="EMBL" id="FMYM01000005">
    <property type="protein sequence ID" value="SDC07861.1"/>
    <property type="molecule type" value="Genomic_DNA"/>
</dbReference>
<dbReference type="Pfam" id="PF02517">
    <property type="entry name" value="Rce1-like"/>
    <property type="match status" value="1"/>
</dbReference>
<feature type="transmembrane region" description="Helical" evidence="1">
    <location>
        <begin position="133"/>
        <end position="151"/>
    </location>
</feature>